<name>A0A2T4DPL6_9BACT</name>
<proteinExistence type="predicted"/>
<feature type="transmembrane region" description="Helical" evidence="1">
    <location>
        <begin position="5"/>
        <end position="24"/>
    </location>
</feature>
<gene>
    <name evidence="2" type="ORF">C9994_10655</name>
</gene>
<reference evidence="2 3" key="1">
    <citation type="submission" date="2018-03" db="EMBL/GenBank/DDBJ databases">
        <title>Cross-interface Injection: A General Nanoliter Liquid Handling Method Applied to Single Cells Genome Amplification Automated Nanoliter Liquid Handling Applied to Single Cell Multiple Displacement Amplification.</title>
        <authorList>
            <person name="Yun J."/>
            <person name="Xu P."/>
            <person name="Xu J."/>
            <person name="Dai X."/>
            <person name="Wang Y."/>
            <person name="Zheng X."/>
            <person name="Cao C."/>
            <person name="Yi Q."/>
            <person name="Zhu Y."/>
            <person name="Wang L."/>
            <person name="Dong Z."/>
            <person name="Huang Y."/>
            <person name="Huang L."/>
            <person name="Du W."/>
        </authorList>
    </citation>
    <scope>NUCLEOTIDE SEQUENCE [LARGE SCALE GENOMIC DNA]</scope>
    <source>
        <strain evidence="2 3">Z-D1-2</strain>
    </source>
</reference>
<dbReference type="Proteomes" id="UP000240608">
    <property type="component" value="Unassembled WGS sequence"/>
</dbReference>
<comment type="caution">
    <text evidence="2">The sequence shown here is derived from an EMBL/GenBank/DDBJ whole genome shotgun (WGS) entry which is preliminary data.</text>
</comment>
<keyword evidence="1" id="KW-0472">Membrane</keyword>
<organism evidence="2 3">
    <name type="scientific">Marivirga lumbricoides</name>
    <dbReference type="NCBI Taxonomy" id="1046115"/>
    <lineage>
        <taxon>Bacteria</taxon>
        <taxon>Pseudomonadati</taxon>
        <taxon>Bacteroidota</taxon>
        <taxon>Cytophagia</taxon>
        <taxon>Cytophagales</taxon>
        <taxon>Marivirgaceae</taxon>
        <taxon>Marivirga</taxon>
    </lineage>
</organism>
<protein>
    <recommendedName>
        <fullName evidence="4">DUF4175 domain-containing protein</fullName>
    </recommendedName>
</protein>
<dbReference type="EMBL" id="PYVU01000094">
    <property type="protein sequence ID" value="PTB95678.1"/>
    <property type="molecule type" value="Genomic_DNA"/>
</dbReference>
<sequence length="67" mass="8074">MRKLFFPLSLTTFLLFFYLIGIVFNFPYPLISFIFGIFPFVLVWMVIKILKDGEHSGKTFDEDFYEY</sequence>
<accession>A0A2T4DPL6</accession>
<keyword evidence="1" id="KW-0812">Transmembrane</keyword>
<evidence type="ECO:0000313" key="3">
    <source>
        <dbReference type="Proteomes" id="UP000240608"/>
    </source>
</evidence>
<evidence type="ECO:0000313" key="2">
    <source>
        <dbReference type="EMBL" id="PTB95678.1"/>
    </source>
</evidence>
<evidence type="ECO:0008006" key="4">
    <source>
        <dbReference type="Google" id="ProtNLM"/>
    </source>
</evidence>
<feature type="transmembrane region" description="Helical" evidence="1">
    <location>
        <begin position="30"/>
        <end position="50"/>
    </location>
</feature>
<keyword evidence="1" id="KW-1133">Transmembrane helix</keyword>
<evidence type="ECO:0000256" key="1">
    <source>
        <dbReference type="SAM" id="Phobius"/>
    </source>
</evidence>
<dbReference type="AlphaFoldDB" id="A0A2T4DPL6"/>